<dbReference type="Pfam" id="PF14244">
    <property type="entry name" value="Retrotran_gag_3"/>
    <property type="match status" value="1"/>
</dbReference>
<evidence type="ECO:0000259" key="1">
    <source>
        <dbReference type="Pfam" id="PF14244"/>
    </source>
</evidence>
<dbReference type="OrthoDB" id="5544992at2759"/>
<dbReference type="InterPro" id="IPR029472">
    <property type="entry name" value="Copia-like_N"/>
</dbReference>
<sequence length="279" mass="31885">MAPPSTSIDSANTQMNPQLIQDPLYFHPYEGPGSLVVHEKLIRAQNYRSWKRSVEIGLSTKRKLWFVKGTVTRMMNDPVQAELWDTCNYMVISWIMNSVSDSIAKSIMFVGTAAEIWNQLEKRFALSNGSRKYKLNKEINSVEQKDEYFSSQRSQILLMNPLPTVESACSLLQQEESQRELTQIDSSSMEVTALYSKANVKEKCSICGFKWHPPERCWEKVGYPSWHPKFKQSKLKGKDGNGLKVVKGNQYNRKLAATAEGGNIMFTPQKFQQLMKSLP</sequence>
<evidence type="ECO:0000313" key="3">
    <source>
        <dbReference type="Proteomes" id="UP000245207"/>
    </source>
</evidence>
<organism evidence="2 3">
    <name type="scientific">Artemisia annua</name>
    <name type="common">Sweet wormwood</name>
    <dbReference type="NCBI Taxonomy" id="35608"/>
    <lineage>
        <taxon>Eukaryota</taxon>
        <taxon>Viridiplantae</taxon>
        <taxon>Streptophyta</taxon>
        <taxon>Embryophyta</taxon>
        <taxon>Tracheophyta</taxon>
        <taxon>Spermatophyta</taxon>
        <taxon>Magnoliopsida</taxon>
        <taxon>eudicotyledons</taxon>
        <taxon>Gunneridae</taxon>
        <taxon>Pentapetalae</taxon>
        <taxon>asterids</taxon>
        <taxon>campanulids</taxon>
        <taxon>Asterales</taxon>
        <taxon>Asteraceae</taxon>
        <taxon>Asteroideae</taxon>
        <taxon>Anthemideae</taxon>
        <taxon>Artemisiinae</taxon>
        <taxon>Artemisia</taxon>
    </lineage>
</organism>
<feature type="domain" description="Retrotransposon Copia-like N-terminal" evidence="1">
    <location>
        <begin position="27"/>
        <end position="71"/>
    </location>
</feature>
<gene>
    <name evidence="2" type="ORF">CTI12_AA376180</name>
</gene>
<comment type="caution">
    <text evidence="2">The sequence shown here is derived from an EMBL/GenBank/DDBJ whole genome shotgun (WGS) entry which is preliminary data.</text>
</comment>
<dbReference type="EMBL" id="PKPP01005203">
    <property type="protein sequence ID" value="PWA61028.1"/>
    <property type="molecule type" value="Genomic_DNA"/>
</dbReference>
<dbReference type="PANTHER" id="PTHR37610">
    <property type="entry name" value="CCHC-TYPE DOMAIN-CONTAINING PROTEIN"/>
    <property type="match status" value="1"/>
</dbReference>
<keyword evidence="3" id="KW-1185">Reference proteome</keyword>
<accession>A0A2U1MIJ1</accession>
<name>A0A2U1MIJ1_ARTAN</name>
<reference evidence="2 3" key="1">
    <citation type="journal article" date="2018" name="Mol. Plant">
        <title>The genome of Artemisia annua provides insight into the evolution of Asteraceae family and artemisinin biosynthesis.</title>
        <authorList>
            <person name="Shen Q."/>
            <person name="Zhang L."/>
            <person name="Liao Z."/>
            <person name="Wang S."/>
            <person name="Yan T."/>
            <person name="Shi P."/>
            <person name="Liu M."/>
            <person name="Fu X."/>
            <person name="Pan Q."/>
            <person name="Wang Y."/>
            <person name="Lv Z."/>
            <person name="Lu X."/>
            <person name="Zhang F."/>
            <person name="Jiang W."/>
            <person name="Ma Y."/>
            <person name="Chen M."/>
            <person name="Hao X."/>
            <person name="Li L."/>
            <person name="Tang Y."/>
            <person name="Lv G."/>
            <person name="Zhou Y."/>
            <person name="Sun X."/>
            <person name="Brodelius P.E."/>
            <person name="Rose J.K.C."/>
            <person name="Tang K."/>
        </authorList>
    </citation>
    <scope>NUCLEOTIDE SEQUENCE [LARGE SCALE GENOMIC DNA]</scope>
    <source>
        <strain evidence="3">cv. Huhao1</strain>
        <tissue evidence="2">Leaf</tissue>
    </source>
</reference>
<dbReference type="PANTHER" id="PTHR37610:SF6">
    <property type="entry name" value="GAG-POLYPEPTIDE OF LTR COPIA-TYPE-RELATED"/>
    <property type="match status" value="1"/>
</dbReference>
<protein>
    <recommendedName>
        <fullName evidence="1">Retrotransposon Copia-like N-terminal domain-containing protein</fullName>
    </recommendedName>
</protein>
<proteinExistence type="predicted"/>
<dbReference type="Proteomes" id="UP000245207">
    <property type="component" value="Unassembled WGS sequence"/>
</dbReference>
<evidence type="ECO:0000313" key="2">
    <source>
        <dbReference type="EMBL" id="PWA61028.1"/>
    </source>
</evidence>
<dbReference type="AlphaFoldDB" id="A0A2U1MIJ1"/>